<dbReference type="AlphaFoldDB" id="A0A2G8RXI7"/>
<accession>A0A2G8RXI7</accession>
<dbReference type="OrthoDB" id="2729829at2759"/>
<name>A0A2G8RXI7_9APHY</name>
<dbReference type="EMBL" id="AYKW01000045">
    <property type="protein sequence ID" value="PIL26231.1"/>
    <property type="molecule type" value="Genomic_DNA"/>
</dbReference>
<keyword evidence="3" id="KW-1185">Reference proteome</keyword>
<evidence type="ECO:0000313" key="3">
    <source>
        <dbReference type="Proteomes" id="UP000230002"/>
    </source>
</evidence>
<feature type="compositionally biased region" description="Polar residues" evidence="1">
    <location>
        <begin position="160"/>
        <end position="170"/>
    </location>
</feature>
<evidence type="ECO:0000256" key="1">
    <source>
        <dbReference type="SAM" id="MobiDB-lite"/>
    </source>
</evidence>
<feature type="compositionally biased region" description="Basic and acidic residues" evidence="1">
    <location>
        <begin position="184"/>
        <end position="209"/>
    </location>
</feature>
<reference evidence="2 3" key="1">
    <citation type="journal article" date="2015" name="Sci. Rep.">
        <title>Chromosome-level genome map provides insights into diverse defense mechanisms in the medicinal fungus Ganoderma sinense.</title>
        <authorList>
            <person name="Zhu Y."/>
            <person name="Xu J."/>
            <person name="Sun C."/>
            <person name="Zhou S."/>
            <person name="Xu H."/>
            <person name="Nelson D.R."/>
            <person name="Qian J."/>
            <person name="Song J."/>
            <person name="Luo H."/>
            <person name="Xiang L."/>
            <person name="Li Y."/>
            <person name="Xu Z."/>
            <person name="Ji A."/>
            <person name="Wang L."/>
            <person name="Lu S."/>
            <person name="Hayward A."/>
            <person name="Sun W."/>
            <person name="Li X."/>
            <person name="Schwartz D.C."/>
            <person name="Wang Y."/>
            <person name="Chen S."/>
        </authorList>
    </citation>
    <scope>NUCLEOTIDE SEQUENCE [LARGE SCALE GENOMIC DNA]</scope>
    <source>
        <strain evidence="2 3">ZZ0214-1</strain>
    </source>
</reference>
<feature type="region of interest" description="Disordered" evidence="1">
    <location>
        <begin position="13"/>
        <end position="37"/>
    </location>
</feature>
<protein>
    <submittedName>
        <fullName evidence="2">Uncharacterized protein</fullName>
    </submittedName>
</protein>
<gene>
    <name evidence="2" type="ORF">GSI_11986</name>
</gene>
<organism evidence="2 3">
    <name type="scientific">Ganoderma sinense ZZ0214-1</name>
    <dbReference type="NCBI Taxonomy" id="1077348"/>
    <lineage>
        <taxon>Eukaryota</taxon>
        <taxon>Fungi</taxon>
        <taxon>Dikarya</taxon>
        <taxon>Basidiomycota</taxon>
        <taxon>Agaricomycotina</taxon>
        <taxon>Agaricomycetes</taxon>
        <taxon>Polyporales</taxon>
        <taxon>Polyporaceae</taxon>
        <taxon>Ganoderma</taxon>
    </lineage>
</organism>
<evidence type="ECO:0000313" key="2">
    <source>
        <dbReference type="EMBL" id="PIL26231.1"/>
    </source>
</evidence>
<dbReference type="Proteomes" id="UP000230002">
    <property type="component" value="Unassembled WGS sequence"/>
</dbReference>
<feature type="compositionally biased region" description="Basic and acidic residues" evidence="1">
    <location>
        <begin position="28"/>
        <end position="37"/>
    </location>
</feature>
<proteinExistence type="predicted"/>
<feature type="compositionally biased region" description="Polar residues" evidence="1">
    <location>
        <begin position="136"/>
        <end position="146"/>
    </location>
</feature>
<comment type="caution">
    <text evidence="2">The sequence shown here is derived from an EMBL/GenBank/DDBJ whole genome shotgun (WGS) entry which is preliminary data.</text>
</comment>
<sequence length="325" mass="34785">MGPKPFDLAAALTSWSTSAPGQPPTPEFKGKPKRKDDPTAEAWLDLVEQGCTARRVPKAHWPDVAKHFMGKKPRGRVAEVEKVMHALHGEQWVWTWKNFRVAVLNMGWNIDEQKTREVKVERKATGLWRIVAGNKGDSSPSNTSPGPAQKTESKIVPPSRKSSLADTKPNQPSPSPPSRKSTLLRKEKEKEAEKPAEKDESTKPKEPKAPKPPAPPRSSSLFSLPAFPGIPGLRRTPAQAEPQTMLAKVTAQVPLWLLATTEALATLANDNPDVLTAVATVLVAVGTVSGGGSAAVAAIGEAAIVVGRAIKSAHDRVHGSGAQGR</sequence>
<feature type="region of interest" description="Disordered" evidence="1">
    <location>
        <begin position="131"/>
        <end position="230"/>
    </location>
</feature>
<dbReference type="STRING" id="1077348.A0A2G8RXI7"/>